<sequence>MVNIYDSIRNENGDVISDRTRLFVREKEIGENGEILGFTSGRSAIADGTGHQYVVDEYIIEQVGKLQIVNGELVVKDGEVIEEPEKTPEEIEREQLLARLAELDGA</sequence>
<proteinExistence type="predicted"/>
<evidence type="ECO:0000313" key="1">
    <source>
        <dbReference type="EMBL" id="OZT77103.1"/>
    </source>
</evidence>
<name>A0A265E6A6_9STAP</name>
<reference evidence="1 2" key="1">
    <citation type="submission" date="2017-07" db="EMBL/GenBank/DDBJ databases">
        <title>Shotgun whole genome sequences of three halophilic bacterial isolates.</title>
        <authorList>
            <person name="Pozzo T."/>
            <person name="Higdon S.M."/>
            <person name="Quillaguaman J."/>
        </authorList>
    </citation>
    <scope>NUCLEOTIDE SEQUENCE [LARGE SCALE GENOMIC DNA]</scope>
    <source>
        <strain evidence="1 2">BU-1</strain>
    </source>
</reference>
<gene>
    <name evidence="1" type="ORF">CFN03_08485</name>
</gene>
<organism evidence="1 2">
    <name type="scientific">Salinicoccus roseus</name>
    <dbReference type="NCBI Taxonomy" id="45670"/>
    <lineage>
        <taxon>Bacteria</taxon>
        <taxon>Bacillati</taxon>
        <taxon>Bacillota</taxon>
        <taxon>Bacilli</taxon>
        <taxon>Bacillales</taxon>
        <taxon>Staphylococcaceae</taxon>
        <taxon>Salinicoccus</taxon>
    </lineage>
</organism>
<dbReference type="RefSeq" id="WP_094906626.1">
    <property type="nucleotide sequence ID" value="NZ_NPEZ01000003.1"/>
</dbReference>
<protein>
    <submittedName>
        <fullName evidence="1">Uncharacterized protein</fullName>
    </submittedName>
</protein>
<comment type="caution">
    <text evidence="1">The sequence shown here is derived from an EMBL/GenBank/DDBJ whole genome shotgun (WGS) entry which is preliminary data.</text>
</comment>
<dbReference type="Proteomes" id="UP000216682">
    <property type="component" value="Unassembled WGS sequence"/>
</dbReference>
<dbReference type="EMBL" id="NPEZ01000003">
    <property type="protein sequence ID" value="OZT77103.1"/>
    <property type="molecule type" value="Genomic_DNA"/>
</dbReference>
<dbReference type="AlphaFoldDB" id="A0A265E6A6"/>
<evidence type="ECO:0000313" key="2">
    <source>
        <dbReference type="Proteomes" id="UP000216682"/>
    </source>
</evidence>
<accession>A0A265E6A6</accession>